<feature type="domain" description="EAL" evidence="10">
    <location>
        <begin position="264"/>
        <end position="517"/>
    </location>
</feature>
<dbReference type="Pfam" id="PF12792">
    <property type="entry name" value="CSS-motif"/>
    <property type="match status" value="1"/>
</dbReference>
<dbReference type="PROSITE" id="PS50883">
    <property type="entry name" value="EAL"/>
    <property type="match status" value="1"/>
</dbReference>
<keyword evidence="8" id="KW-0472">Membrane</keyword>
<gene>
    <name evidence="11" type="ORF">GR183_06275</name>
</gene>
<dbReference type="InterPro" id="IPR024744">
    <property type="entry name" value="CSS-motif_dom"/>
</dbReference>
<evidence type="ECO:0000313" key="11">
    <source>
        <dbReference type="EMBL" id="MXN64505.1"/>
    </source>
</evidence>
<dbReference type="InterPro" id="IPR050706">
    <property type="entry name" value="Cyclic-di-GMP_PDE-like"/>
</dbReference>
<reference evidence="11 12" key="1">
    <citation type="submission" date="2019-12" db="EMBL/GenBank/DDBJ databases">
        <authorList>
            <person name="Li M."/>
        </authorList>
    </citation>
    <scope>NUCLEOTIDE SEQUENCE [LARGE SCALE GENOMIC DNA]</scope>
    <source>
        <strain evidence="11 12">GBMRC 2046</strain>
    </source>
</reference>
<evidence type="ECO:0000313" key="12">
    <source>
        <dbReference type="Proteomes" id="UP000433101"/>
    </source>
</evidence>
<name>A0A7X3LSW1_9HYPH</name>
<proteinExistence type="predicted"/>
<dbReference type="PANTHER" id="PTHR33121">
    <property type="entry name" value="CYCLIC DI-GMP PHOSPHODIESTERASE PDEF"/>
    <property type="match status" value="1"/>
</dbReference>
<sequence>MSRRYALFLRSLAIALVLAIAPLVAANFVLNRFAENQARAEMAAIAKRYIARSEKAIDEAVKNLQMLHRDGATTCSNADRARFRNALSDAPFLQKIGLVDFDGIRMCIVPDQPLNGEAVLPVLRPEAPLVGIGMLTSGFEGARVALVSWRLENGIRLFAEIAPASIAIDPGADFLRSFRHVELTLGGDVLWLRSGEGGLEGYDADLPMTETVISEKYPLSAVVTAPSSAASHLVRDLKVISAIASAGFAILFVMGGVWISWKPGSEAEDEFVQAIRNSEFIPYYQPVMDIETGRLRGCEVLIRWLRPDGSIISPGQFMTFAETSGHIFEMTRQIMRKTRAEMEDLYHDNPDYKLSVNLFAGHFDDRQIIDDIVEIYGGSKIAYQQIVVEVTERQPLGNMDVARKIIAELQALGVRVALDDVGTGHGGLAYLQRLGIDIIKIDKMFIDYLGTDDNSTTIVDTLVELADNLGMGIIAEGVENVEQIERLRALGVSAAQGFVFAPALPAKLFLELAQALSTKPQEIGAGQQGKLAS</sequence>
<protein>
    <recommendedName>
        <fullName evidence="2">cyclic-guanylate-specific phosphodiesterase</fullName>
        <ecNumber evidence="2">3.1.4.52</ecNumber>
    </recommendedName>
</protein>
<evidence type="ECO:0000256" key="7">
    <source>
        <dbReference type="ARBA" id="ARBA00022989"/>
    </source>
</evidence>
<dbReference type="EMBL" id="WUMV01000002">
    <property type="protein sequence ID" value="MXN64505.1"/>
    <property type="molecule type" value="Genomic_DNA"/>
</dbReference>
<evidence type="ECO:0000256" key="6">
    <source>
        <dbReference type="ARBA" id="ARBA00022801"/>
    </source>
</evidence>
<dbReference type="EC" id="3.1.4.52" evidence="2"/>
<keyword evidence="7" id="KW-1133">Transmembrane helix</keyword>
<evidence type="ECO:0000259" key="10">
    <source>
        <dbReference type="PROSITE" id="PS50883"/>
    </source>
</evidence>
<dbReference type="InterPro" id="IPR035919">
    <property type="entry name" value="EAL_sf"/>
</dbReference>
<keyword evidence="5" id="KW-0812">Transmembrane</keyword>
<dbReference type="RefSeq" id="WP_160774718.1">
    <property type="nucleotide sequence ID" value="NZ_WUMV01000002.1"/>
</dbReference>
<dbReference type="AlphaFoldDB" id="A0A7X3LSW1"/>
<dbReference type="Pfam" id="PF00563">
    <property type="entry name" value="EAL"/>
    <property type="match status" value="1"/>
</dbReference>
<dbReference type="SMART" id="SM00052">
    <property type="entry name" value="EAL"/>
    <property type="match status" value="1"/>
</dbReference>
<comment type="catalytic activity">
    <reaction evidence="9">
        <text>3',3'-c-di-GMP + H2O = 5'-phosphoguanylyl(3'-&gt;5')guanosine + H(+)</text>
        <dbReference type="Rhea" id="RHEA:24902"/>
        <dbReference type="ChEBI" id="CHEBI:15377"/>
        <dbReference type="ChEBI" id="CHEBI:15378"/>
        <dbReference type="ChEBI" id="CHEBI:58754"/>
        <dbReference type="ChEBI" id="CHEBI:58805"/>
        <dbReference type="EC" id="3.1.4.52"/>
    </reaction>
</comment>
<comment type="caution">
    <text evidence="11">The sequence shown here is derived from an EMBL/GenBank/DDBJ whole genome shotgun (WGS) entry which is preliminary data.</text>
</comment>
<dbReference type="GO" id="GO:0005886">
    <property type="term" value="C:plasma membrane"/>
    <property type="evidence" value="ECO:0007669"/>
    <property type="project" value="UniProtKB-SubCell"/>
</dbReference>
<keyword evidence="3" id="KW-1003">Cell membrane</keyword>
<dbReference type="GO" id="GO:0071111">
    <property type="term" value="F:cyclic-guanylate-specific phosphodiesterase activity"/>
    <property type="evidence" value="ECO:0007669"/>
    <property type="project" value="UniProtKB-EC"/>
</dbReference>
<keyword evidence="12" id="KW-1185">Reference proteome</keyword>
<keyword evidence="6" id="KW-0378">Hydrolase</keyword>
<comment type="subcellular location">
    <subcellularLocation>
        <location evidence="1">Cell membrane</location>
        <topology evidence="1">Multi-pass membrane protein</topology>
    </subcellularLocation>
</comment>
<organism evidence="11 12">
    <name type="scientific">Stappia sediminis</name>
    <dbReference type="NCBI Taxonomy" id="2692190"/>
    <lineage>
        <taxon>Bacteria</taxon>
        <taxon>Pseudomonadati</taxon>
        <taxon>Pseudomonadota</taxon>
        <taxon>Alphaproteobacteria</taxon>
        <taxon>Hyphomicrobiales</taxon>
        <taxon>Stappiaceae</taxon>
        <taxon>Stappia</taxon>
    </lineage>
</organism>
<dbReference type="SUPFAM" id="SSF141868">
    <property type="entry name" value="EAL domain-like"/>
    <property type="match status" value="1"/>
</dbReference>
<evidence type="ECO:0000256" key="8">
    <source>
        <dbReference type="ARBA" id="ARBA00023136"/>
    </source>
</evidence>
<dbReference type="Gene3D" id="3.20.20.450">
    <property type="entry name" value="EAL domain"/>
    <property type="match status" value="1"/>
</dbReference>
<dbReference type="CDD" id="cd01948">
    <property type="entry name" value="EAL"/>
    <property type="match status" value="1"/>
</dbReference>
<evidence type="ECO:0000256" key="2">
    <source>
        <dbReference type="ARBA" id="ARBA00012282"/>
    </source>
</evidence>
<dbReference type="Proteomes" id="UP000433101">
    <property type="component" value="Unassembled WGS sequence"/>
</dbReference>
<keyword evidence="4" id="KW-0973">c-di-GMP</keyword>
<dbReference type="InterPro" id="IPR001633">
    <property type="entry name" value="EAL_dom"/>
</dbReference>
<evidence type="ECO:0000256" key="5">
    <source>
        <dbReference type="ARBA" id="ARBA00022692"/>
    </source>
</evidence>
<accession>A0A7X3LSW1</accession>
<evidence type="ECO:0000256" key="1">
    <source>
        <dbReference type="ARBA" id="ARBA00004651"/>
    </source>
</evidence>
<evidence type="ECO:0000256" key="9">
    <source>
        <dbReference type="ARBA" id="ARBA00034290"/>
    </source>
</evidence>
<evidence type="ECO:0000256" key="3">
    <source>
        <dbReference type="ARBA" id="ARBA00022475"/>
    </source>
</evidence>
<dbReference type="PANTHER" id="PTHR33121:SF79">
    <property type="entry name" value="CYCLIC DI-GMP PHOSPHODIESTERASE PDED-RELATED"/>
    <property type="match status" value="1"/>
</dbReference>
<evidence type="ECO:0000256" key="4">
    <source>
        <dbReference type="ARBA" id="ARBA00022636"/>
    </source>
</evidence>